<gene>
    <name evidence="4" type="ORF">IAC74_06715</name>
</gene>
<keyword evidence="1" id="KW-0732">Signal</keyword>
<evidence type="ECO:0000256" key="2">
    <source>
        <dbReference type="SAM" id="MobiDB-lite"/>
    </source>
</evidence>
<dbReference type="InterPro" id="IPR011098">
    <property type="entry name" value="G5_dom"/>
</dbReference>
<dbReference type="EMBL" id="DVOF01000198">
    <property type="protein sequence ID" value="HIV03251.1"/>
    <property type="molecule type" value="Genomic_DNA"/>
</dbReference>
<evidence type="ECO:0000313" key="5">
    <source>
        <dbReference type="Proteomes" id="UP000886743"/>
    </source>
</evidence>
<dbReference type="InterPro" id="IPR052913">
    <property type="entry name" value="Glycopeptide_resist_protein"/>
</dbReference>
<protein>
    <submittedName>
        <fullName evidence="4">VanW family protein</fullName>
    </submittedName>
</protein>
<organism evidence="4 5">
    <name type="scientific">Candidatus Aphodoplasma excrementigallinarum</name>
    <dbReference type="NCBI Taxonomy" id="2840673"/>
    <lineage>
        <taxon>Bacteria</taxon>
        <taxon>Bacillati</taxon>
        <taxon>Bacillota</taxon>
        <taxon>Clostridia</taxon>
        <taxon>Eubacteriales</taxon>
        <taxon>Candidatus Aphodoplasma</taxon>
    </lineage>
</organism>
<feature type="domain" description="G5" evidence="3">
    <location>
        <begin position="427"/>
        <end position="506"/>
    </location>
</feature>
<feature type="compositionally biased region" description="Acidic residues" evidence="2">
    <location>
        <begin position="510"/>
        <end position="519"/>
    </location>
</feature>
<reference evidence="4" key="2">
    <citation type="journal article" date="2021" name="PeerJ">
        <title>Extensive microbial diversity within the chicken gut microbiome revealed by metagenomics and culture.</title>
        <authorList>
            <person name="Gilroy R."/>
            <person name="Ravi A."/>
            <person name="Getino M."/>
            <person name="Pursley I."/>
            <person name="Horton D.L."/>
            <person name="Alikhan N.F."/>
            <person name="Baker D."/>
            <person name="Gharbi K."/>
            <person name="Hall N."/>
            <person name="Watson M."/>
            <person name="Adriaenssens E.M."/>
            <person name="Foster-Nyarko E."/>
            <person name="Jarju S."/>
            <person name="Secka A."/>
            <person name="Antonio M."/>
            <person name="Oren A."/>
            <person name="Chaudhuri R.R."/>
            <person name="La Ragione R."/>
            <person name="Hildebrand F."/>
            <person name="Pallen M.J."/>
        </authorList>
    </citation>
    <scope>NUCLEOTIDE SEQUENCE</scope>
    <source>
        <strain evidence="4">4920</strain>
    </source>
</reference>
<dbReference type="Pfam" id="PF07501">
    <property type="entry name" value="G5"/>
    <property type="match status" value="1"/>
</dbReference>
<comment type="caution">
    <text evidence="4">The sequence shown here is derived from an EMBL/GenBank/DDBJ whole genome shotgun (WGS) entry which is preliminary data.</text>
</comment>
<evidence type="ECO:0000259" key="3">
    <source>
        <dbReference type="PROSITE" id="PS51109"/>
    </source>
</evidence>
<dbReference type="PANTHER" id="PTHR35788:SF1">
    <property type="entry name" value="EXPORTED PROTEIN"/>
    <property type="match status" value="1"/>
</dbReference>
<feature type="compositionally biased region" description="Low complexity" evidence="2">
    <location>
        <begin position="520"/>
        <end position="552"/>
    </location>
</feature>
<dbReference type="Proteomes" id="UP000886743">
    <property type="component" value="Unassembled WGS sequence"/>
</dbReference>
<accession>A0A9D1T114</accession>
<dbReference type="PROSITE" id="PS51109">
    <property type="entry name" value="G5"/>
    <property type="match status" value="1"/>
</dbReference>
<name>A0A9D1T114_9FIRM</name>
<dbReference type="Gene3D" id="2.20.230.10">
    <property type="entry name" value="Resuscitation-promoting factor rpfb"/>
    <property type="match status" value="1"/>
</dbReference>
<feature type="region of interest" description="Disordered" evidence="2">
    <location>
        <begin position="506"/>
        <end position="560"/>
    </location>
</feature>
<dbReference type="AlphaFoldDB" id="A0A9D1T114"/>
<proteinExistence type="predicted"/>
<evidence type="ECO:0000256" key="1">
    <source>
        <dbReference type="ARBA" id="ARBA00022729"/>
    </source>
</evidence>
<dbReference type="SMART" id="SM01208">
    <property type="entry name" value="G5"/>
    <property type="match status" value="1"/>
</dbReference>
<reference evidence="4" key="1">
    <citation type="submission" date="2020-10" db="EMBL/GenBank/DDBJ databases">
        <authorList>
            <person name="Gilroy R."/>
        </authorList>
    </citation>
    <scope>NUCLEOTIDE SEQUENCE</scope>
    <source>
        <strain evidence="4">4920</strain>
    </source>
</reference>
<dbReference type="Pfam" id="PF04294">
    <property type="entry name" value="VanW"/>
    <property type="match status" value="1"/>
</dbReference>
<dbReference type="InterPro" id="IPR022029">
    <property type="entry name" value="YoaR-like_PG-bd"/>
</dbReference>
<evidence type="ECO:0000313" key="4">
    <source>
        <dbReference type="EMBL" id="HIV03251.1"/>
    </source>
</evidence>
<dbReference type="InterPro" id="IPR007391">
    <property type="entry name" value="Vancomycin_resist_VanW"/>
</dbReference>
<dbReference type="PANTHER" id="PTHR35788">
    <property type="entry name" value="EXPORTED PROTEIN-RELATED"/>
    <property type="match status" value="1"/>
</dbReference>
<dbReference type="Pfam" id="PF12229">
    <property type="entry name" value="PG_binding_4"/>
    <property type="match status" value="2"/>
</dbReference>
<sequence>MITVCVIVLLLIGALVFGLVSAFAVDRNVVSDGVLIGGQDMSGKTRDEVVAYLSGLENPYATSTVTLDMDDSDHTLTVTQESIDLRIDAEQTADAAVSYAKGNMFTALAAKFSKKDVGYVFAYDHAKLDTMLNSFAKEVGGTLVQHEVDVRETEIVVTAGKEGLGVDVASVKEQVLGAIKPAAQETVVVSKVNTNPADIDVEELYETTKRDPQDAKYAIENGQVVIADEINGREIDVESAKSLLKGFKPGSDPVTIPFIIHEASVKAGDLSMSLFADSLGSFSTKYMTSNKPRAANVELAAKLINGTILLPGEEFSYNGVVGPRTAARGFQAASVYENNKMVDGLGGGICQTSSTLYAAVLYADLQVTERHEHSLEVTYAPLGMDATVAYGSLDFRFKNDTSMPVKVTASWGGGVVSVNILGTKEDKNKTVKITTETVSKTPYQTTEVEDSTLPAGKRVEDAPGFTGYVVNTYKIIYENGVEVENKFLHKSTYTMVNRVVRVGTAAAETPEPEPSEEPAEPANAAPSEAPTAPPETASPTPTATATSSGAPASPTPPEGL</sequence>